<organism evidence="1 2">
    <name type="scientific">Nitrosomonas aestuarii</name>
    <dbReference type="NCBI Taxonomy" id="52441"/>
    <lineage>
        <taxon>Bacteria</taxon>
        <taxon>Pseudomonadati</taxon>
        <taxon>Pseudomonadota</taxon>
        <taxon>Betaproteobacteria</taxon>
        <taxon>Nitrosomonadales</taxon>
        <taxon>Nitrosomonadaceae</taxon>
        <taxon>Nitrosomonas</taxon>
    </lineage>
</organism>
<protein>
    <submittedName>
        <fullName evidence="1">HTH-type transcriptional regulator / antitoxin HigA</fullName>
    </submittedName>
</protein>
<dbReference type="STRING" id="52441.SAMN05216302_102651"/>
<dbReference type="Proteomes" id="UP000199533">
    <property type="component" value="Unassembled WGS sequence"/>
</dbReference>
<name>A0A1I4ECH1_9PROT</name>
<keyword evidence="2" id="KW-1185">Reference proteome</keyword>
<dbReference type="EMBL" id="FOSP01000026">
    <property type="protein sequence ID" value="SFL01881.1"/>
    <property type="molecule type" value="Genomic_DNA"/>
</dbReference>
<evidence type="ECO:0000313" key="2">
    <source>
        <dbReference type="Proteomes" id="UP000199533"/>
    </source>
</evidence>
<evidence type="ECO:0000313" key="1">
    <source>
        <dbReference type="EMBL" id="SFL01881.1"/>
    </source>
</evidence>
<sequence>MEIKPIKTDTDYHAALKEVESLMSAKPNAPEGEKLDVQVTLIEAYERKHFPLDLPDAVEAIKFETKQKGLTVKDFEPIIGKSKRIYEL</sequence>
<accession>A0A1I4ECH1</accession>
<reference evidence="2" key="1">
    <citation type="submission" date="2016-10" db="EMBL/GenBank/DDBJ databases">
        <authorList>
            <person name="Varghese N."/>
            <person name="Submissions S."/>
        </authorList>
    </citation>
    <scope>NUCLEOTIDE SEQUENCE [LARGE SCALE GENOMIC DNA]</scope>
    <source>
        <strain evidence="2">Nm69</strain>
    </source>
</reference>
<dbReference type="AlphaFoldDB" id="A0A1I4ECH1"/>
<proteinExistence type="predicted"/>
<gene>
    <name evidence="1" type="ORF">SAMN05216302_102651</name>
</gene>